<evidence type="ECO:0000256" key="10">
    <source>
        <dbReference type="ARBA" id="ARBA00022827"/>
    </source>
</evidence>
<accession>A0A5N5QF81</accession>
<dbReference type="InterPro" id="IPR001128">
    <property type="entry name" value="Cyt_P450"/>
</dbReference>
<dbReference type="Gene3D" id="1.20.990.10">
    <property type="entry name" value="NADPH-cytochrome p450 Reductase, Chain A, domain 3"/>
    <property type="match status" value="1"/>
</dbReference>
<name>A0A5N5QF81_9AGAM</name>
<evidence type="ECO:0000313" key="19">
    <source>
        <dbReference type="Proteomes" id="UP000383932"/>
    </source>
</evidence>
<dbReference type="FunFam" id="1.10.630.10:FF:000040">
    <property type="entry name" value="Bifunctional cytochrome P450/NADPH--P450 reductase"/>
    <property type="match status" value="1"/>
</dbReference>
<evidence type="ECO:0000256" key="6">
    <source>
        <dbReference type="ARBA" id="ARBA00022617"/>
    </source>
</evidence>
<dbReference type="InterPro" id="IPR023173">
    <property type="entry name" value="NADPH_Cyt_P450_Rdtase_alpha"/>
</dbReference>
<dbReference type="InterPro" id="IPR023206">
    <property type="entry name" value="Bifunctional_P450_P450_red"/>
</dbReference>
<evidence type="ECO:0000256" key="1">
    <source>
        <dbReference type="ARBA" id="ARBA00001917"/>
    </source>
</evidence>
<evidence type="ECO:0000256" key="15">
    <source>
        <dbReference type="PIRSR" id="PIRSR000209-1"/>
    </source>
</evidence>
<dbReference type="Pfam" id="PF00258">
    <property type="entry name" value="Flavodoxin_1"/>
    <property type="match status" value="1"/>
</dbReference>
<dbReference type="Pfam" id="PF00175">
    <property type="entry name" value="NAD_binding_1"/>
    <property type="match status" value="1"/>
</dbReference>
<sequence length="1050" mass="115773">MTTPIPQPPAIPFLGNVTSIDTELPSRSFTLLAKQYGDIFGLNILGRQIVAISSVKLAQEVLDEKRFHKAVGTALVEVRNLVSDGLFTAYHGEPNWGIAHRILMPAFGPLSIKGMFDDMFDVISQLVLKWERFGTLHEIDPTDDFTRLAFETIALCTFNYRLNTFYTEGEPPFVKAMGDFLKESFLRSRRPSIVQALTYSSNAKYAEDMEIMNALANKIVEDRKKHPIDKKDLLNAMLLGKDPQTGQGLSEENVKAQMLTFLIAGHETTSGMLSFAMAHILKNPDVYAKIRQEVDTVLGKDPIRFEHLSKLTYINAVLRESLRVTPSIAQFAVTPHKDEIIGDGKYLINKGTVVVVMAGDVGKDHTVWGDDAEKFNPERMLDGKFEALPPKAWLPFGSGARACIGRPFAWQEALIAIATLFQKFDFSPSDPSYTLQLKQTLTLKPKDFTFHAIPRKGAPSFSVATASTQTSTGAGPGKNVVGDSRDKGTPLYVFYGSNTGSCEGFAQNIASDAAGKGFRATIGTLNSVTNNLPKDGPVVIVTASFEGEPADNAGHFVEALTTTLDVKDLNGVSFAVFGAGNHDWVHTYQRIPRLIDSALEQKGAKRLLERGEGDAGGDSFLESFSEWEEKLWETLASEYHVQAKEGPKLPSVEVVFVGTPTERAATLRQPDSRLGLVVENRVLTAPGAPAKRHIEFELPEDTTYQAGDYLSILPSNPPEYVRRVLARFKVSPEQEIVLSVAGPTTLPTGKQVSILELLSGFVEIGQVATKRNISTLLEYAKDPTTRADLETMLTNYNLKEGHPHNSSVLELLEKYTDIDIPLGTFIACLPSMRLRQYSISSSPLWNPSHVTLTVGVVAQGQFLGVASNYLANLHKGDRVQLAVRPSSKGFHPPSDPSVPMVLFAAGSGMAPFRGFLQERATQAQAGRQVAKSVLFFGCRKPDEDYLYSDKELAEWKELGIVDLRPTFSRAPEQSEGHKYVQDRIWADRQVVLDYYNRGTKFYTCGGNNIANGIRDACVRIVTEVNNGDVERAKEIFDKIQVERFATDVFG</sequence>
<comment type="cofactor">
    <cofactor evidence="2 15">
        <name>heme</name>
        <dbReference type="ChEBI" id="CHEBI:30413"/>
    </cofactor>
</comment>
<dbReference type="SUPFAM" id="SSF52343">
    <property type="entry name" value="Ferredoxin reductase-like, C-terminal NADP-linked domain"/>
    <property type="match status" value="1"/>
</dbReference>
<protein>
    <submittedName>
        <fullName evidence="18">Cytochrome P450 family protein</fullName>
    </submittedName>
</protein>
<keyword evidence="5" id="KW-0813">Transport</keyword>
<evidence type="ECO:0000256" key="3">
    <source>
        <dbReference type="ARBA" id="ARBA00001974"/>
    </source>
</evidence>
<dbReference type="InterPro" id="IPR002401">
    <property type="entry name" value="Cyt_P450_E_grp-I"/>
</dbReference>
<evidence type="ECO:0000313" key="18">
    <source>
        <dbReference type="EMBL" id="KAB5590410.1"/>
    </source>
</evidence>
<feature type="domain" description="FAD-binding FR-type" evidence="17">
    <location>
        <begin position="670"/>
        <end position="893"/>
    </location>
</feature>
<dbReference type="InterPro" id="IPR029039">
    <property type="entry name" value="Flavoprotein-like_sf"/>
</dbReference>
<dbReference type="SUPFAM" id="SSF48264">
    <property type="entry name" value="Cytochrome P450"/>
    <property type="match status" value="1"/>
</dbReference>
<evidence type="ECO:0000256" key="11">
    <source>
        <dbReference type="ARBA" id="ARBA00022857"/>
    </source>
</evidence>
<dbReference type="GO" id="GO:0005829">
    <property type="term" value="C:cytosol"/>
    <property type="evidence" value="ECO:0007669"/>
    <property type="project" value="TreeGrafter"/>
</dbReference>
<dbReference type="InterPro" id="IPR003097">
    <property type="entry name" value="CysJ-like_FAD-binding"/>
</dbReference>
<dbReference type="InterPro" id="IPR039261">
    <property type="entry name" value="FNR_nucleotide-bd"/>
</dbReference>
<dbReference type="PRINTS" id="PR00385">
    <property type="entry name" value="P450"/>
</dbReference>
<dbReference type="CDD" id="cd11068">
    <property type="entry name" value="CYP120A1"/>
    <property type="match status" value="1"/>
</dbReference>
<gene>
    <name evidence="18" type="ORF">CTheo_6149</name>
</gene>
<dbReference type="AlphaFoldDB" id="A0A5N5QF81"/>
<dbReference type="PROSITE" id="PS00086">
    <property type="entry name" value="CYTOCHROME_P450"/>
    <property type="match status" value="1"/>
</dbReference>
<dbReference type="Proteomes" id="UP000383932">
    <property type="component" value="Unassembled WGS sequence"/>
</dbReference>
<keyword evidence="6 15" id="KW-0349">Heme</keyword>
<dbReference type="Pfam" id="PF00667">
    <property type="entry name" value="FAD_binding_1"/>
    <property type="match status" value="1"/>
</dbReference>
<dbReference type="GO" id="GO:0005506">
    <property type="term" value="F:iron ion binding"/>
    <property type="evidence" value="ECO:0007669"/>
    <property type="project" value="InterPro"/>
</dbReference>
<dbReference type="PROSITE" id="PS50902">
    <property type="entry name" value="FLAVODOXIN_LIKE"/>
    <property type="match status" value="1"/>
</dbReference>
<evidence type="ECO:0000256" key="4">
    <source>
        <dbReference type="ARBA" id="ARBA00010018"/>
    </source>
</evidence>
<evidence type="ECO:0000256" key="2">
    <source>
        <dbReference type="ARBA" id="ARBA00001971"/>
    </source>
</evidence>
<dbReference type="Pfam" id="PF00067">
    <property type="entry name" value="p450"/>
    <property type="match status" value="1"/>
</dbReference>
<dbReference type="InterPro" id="IPR001433">
    <property type="entry name" value="OxRdtase_FAD/NAD-bd"/>
</dbReference>
<dbReference type="SUPFAM" id="SSF52218">
    <property type="entry name" value="Flavoproteins"/>
    <property type="match status" value="1"/>
</dbReference>
<dbReference type="PIRSF" id="PIRSF000209">
    <property type="entry name" value="Bifunctional_P450_P450R"/>
    <property type="match status" value="1"/>
</dbReference>
<dbReference type="Gene3D" id="3.40.50.360">
    <property type="match status" value="1"/>
</dbReference>
<dbReference type="GO" id="GO:0020037">
    <property type="term" value="F:heme binding"/>
    <property type="evidence" value="ECO:0007669"/>
    <property type="project" value="InterPro"/>
</dbReference>
<evidence type="ECO:0000256" key="12">
    <source>
        <dbReference type="ARBA" id="ARBA00023002"/>
    </source>
</evidence>
<evidence type="ECO:0000259" key="16">
    <source>
        <dbReference type="PROSITE" id="PS50902"/>
    </source>
</evidence>
<keyword evidence="8" id="KW-0288">FMN</keyword>
<dbReference type="InterPro" id="IPR017938">
    <property type="entry name" value="Riboflavin_synthase-like_b-brl"/>
</dbReference>
<comment type="cofactor">
    <cofactor evidence="3">
        <name>FAD</name>
        <dbReference type="ChEBI" id="CHEBI:57692"/>
    </cofactor>
</comment>
<keyword evidence="11" id="KW-0521">NADP</keyword>
<keyword evidence="19" id="KW-1185">Reference proteome</keyword>
<dbReference type="PRINTS" id="PR00463">
    <property type="entry name" value="EP450I"/>
</dbReference>
<dbReference type="InterPro" id="IPR017972">
    <property type="entry name" value="Cyt_P450_CS"/>
</dbReference>
<comment type="caution">
    <text evidence="18">The sequence shown here is derived from an EMBL/GenBank/DDBJ whole genome shotgun (WGS) entry which is preliminary data.</text>
</comment>
<dbReference type="Gene3D" id="2.40.30.10">
    <property type="entry name" value="Translation factors"/>
    <property type="match status" value="1"/>
</dbReference>
<dbReference type="CDD" id="cd06206">
    <property type="entry name" value="bifunctional_CYPOR"/>
    <property type="match status" value="1"/>
</dbReference>
<keyword evidence="13 15" id="KW-0408">Iron</keyword>
<dbReference type="PANTHER" id="PTHR19384:SF127">
    <property type="entry name" value="BIFUNCTIONAL CYTOCHROME P450_NADPH--P450 REDUCTASE"/>
    <property type="match status" value="1"/>
</dbReference>
<dbReference type="Gene3D" id="1.10.630.10">
    <property type="entry name" value="Cytochrome P450"/>
    <property type="match status" value="1"/>
</dbReference>
<evidence type="ECO:0000256" key="8">
    <source>
        <dbReference type="ARBA" id="ARBA00022643"/>
    </source>
</evidence>
<comment type="similarity">
    <text evidence="4">In the N-terminal section; belongs to the cytochrome P450 family.</text>
</comment>
<dbReference type="GO" id="GO:0010181">
    <property type="term" value="F:FMN binding"/>
    <property type="evidence" value="ECO:0007669"/>
    <property type="project" value="InterPro"/>
</dbReference>
<dbReference type="GO" id="GO:0050660">
    <property type="term" value="F:flavin adenine dinucleotide binding"/>
    <property type="evidence" value="ECO:0007669"/>
    <property type="project" value="TreeGrafter"/>
</dbReference>
<feature type="binding site" description="axial binding residue" evidence="15">
    <location>
        <position position="403"/>
    </location>
    <ligand>
        <name>heme</name>
        <dbReference type="ChEBI" id="CHEBI:30413"/>
    </ligand>
    <ligandPart>
        <name>Fe</name>
        <dbReference type="ChEBI" id="CHEBI:18248"/>
    </ligandPart>
</feature>
<dbReference type="InterPro" id="IPR036396">
    <property type="entry name" value="Cyt_P450_sf"/>
</dbReference>
<organism evidence="18 19">
    <name type="scientific">Ceratobasidium theobromae</name>
    <dbReference type="NCBI Taxonomy" id="1582974"/>
    <lineage>
        <taxon>Eukaryota</taxon>
        <taxon>Fungi</taxon>
        <taxon>Dikarya</taxon>
        <taxon>Basidiomycota</taxon>
        <taxon>Agaricomycotina</taxon>
        <taxon>Agaricomycetes</taxon>
        <taxon>Cantharellales</taxon>
        <taxon>Ceratobasidiaceae</taxon>
        <taxon>Ceratobasidium</taxon>
    </lineage>
</organism>
<dbReference type="Gene3D" id="3.40.50.80">
    <property type="entry name" value="Nucleotide-binding domain of ferredoxin-NADP reductase (FNR) module"/>
    <property type="match status" value="1"/>
</dbReference>
<evidence type="ECO:0000256" key="5">
    <source>
        <dbReference type="ARBA" id="ARBA00022448"/>
    </source>
</evidence>
<keyword evidence="10" id="KW-0274">FAD</keyword>
<keyword evidence="9 15" id="KW-0479">Metal-binding</keyword>
<evidence type="ECO:0000256" key="7">
    <source>
        <dbReference type="ARBA" id="ARBA00022630"/>
    </source>
</evidence>
<proteinExistence type="inferred from homology"/>
<feature type="domain" description="Flavodoxin-like" evidence="16">
    <location>
        <begin position="491"/>
        <end position="632"/>
    </location>
</feature>
<evidence type="ECO:0000256" key="13">
    <source>
        <dbReference type="ARBA" id="ARBA00023004"/>
    </source>
</evidence>
<dbReference type="InterPro" id="IPR017927">
    <property type="entry name" value="FAD-bd_FR_type"/>
</dbReference>
<dbReference type="GO" id="GO:0003958">
    <property type="term" value="F:NADPH-hemoprotein reductase activity"/>
    <property type="evidence" value="ECO:0007669"/>
    <property type="project" value="InterPro"/>
</dbReference>
<dbReference type="OrthoDB" id="1470350at2759"/>
<dbReference type="PANTHER" id="PTHR19384">
    <property type="entry name" value="NITRIC OXIDE SYNTHASE-RELATED"/>
    <property type="match status" value="1"/>
</dbReference>
<evidence type="ECO:0000256" key="14">
    <source>
        <dbReference type="ARBA" id="ARBA00023033"/>
    </source>
</evidence>
<keyword evidence="14" id="KW-0503">Monooxygenase</keyword>
<evidence type="ECO:0000259" key="17">
    <source>
        <dbReference type="PROSITE" id="PS51384"/>
    </source>
</evidence>
<dbReference type="GO" id="GO:0070330">
    <property type="term" value="F:aromatase activity"/>
    <property type="evidence" value="ECO:0007669"/>
    <property type="project" value="InterPro"/>
</dbReference>
<keyword evidence="12" id="KW-0560">Oxidoreductase</keyword>
<dbReference type="EMBL" id="SSOP01000172">
    <property type="protein sequence ID" value="KAB5590410.1"/>
    <property type="molecule type" value="Genomic_DNA"/>
</dbReference>
<keyword evidence="7" id="KW-0285">Flavoprotein</keyword>
<evidence type="ECO:0000256" key="9">
    <source>
        <dbReference type="ARBA" id="ARBA00022723"/>
    </source>
</evidence>
<dbReference type="InterPro" id="IPR008254">
    <property type="entry name" value="Flavodoxin/NO_synth"/>
</dbReference>
<dbReference type="SUPFAM" id="SSF63380">
    <property type="entry name" value="Riboflavin synthase domain-like"/>
    <property type="match status" value="1"/>
</dbReference>
<reference evidence="18 19" key="1">
    <citation type="journal article" date="2019" name="Fungal Biol. Biotechnol.">
        <title>Draft genome sequence of fastidious pathogen Ceratobasidium theobromae, which causes vascular-streak dieback in Theobroma cacao.</title>
        <authorList>
            <person name="Ali S.S."/>
            <person name="Asman A."/>
            <person name="Shao J."/>
            <person name="Firmansyah A.P."/>
            <person name="Susilo A.W."/>
            <person name="Rosmana A."/>
            <person name="McMahon P."/>
            <person name="Junaid M."/>
            <person name="Guest D."/>
            <person name="Kheng T.Y."/>
            <person name="Meinhardt L.W."/>
            <person name="Bailey B.A."/>
        </authorList>
    </citation>
    <scope>NUCLEOTIDE SEQUENCE [LARGE SCALE GENOMIC DNA]</scope>
    <source>
        <strain evidence="18 19">CT2</strain>
    </source>
</reference>
<comment type="cofactor">
    <cofactor evidence="1">
        <name>FMN</name>
        <dbReference type="ChEBI" id="CHEBI:58210"/>
    </cofactor>
</comment>
<dbReference type="PROSITE" id="PS51384">
    <property type="entry name" value="FAD_FR"/>
    <property type="match status" value="1"/>
</dbReference>